<dbReference type="Gramene" id="MELO3C029092.2.1">
    <property type="protein sequence ID" value="MELO3C029092.2.1"/>
    <property type="gene ID" value="MELO3C029092.2"/>
</dbReference>
<organism evidence="2">
    <name type="scientific">Cucumis melo</name>
    <name type="common">Muskmelon</name>
    <dbReference type="NCBI Taxonomy" id="3656"/>
    <lineage>
        <taxon>Eukaryota</taxon>
        <taxon>Viridiplantae</taxon>
        <taxon>Streptophyta</taxon>
        <taxon>Embryophyta</taxon>
        <taxon>Tracheophyta</taxon>
        <taxon>Spermatophyta</taxon>
        <taxon>Magnoliopsida</taxon>
        <taxon>eudicotyledons</taxon>
        <taxon>Gunneridae</taxon>
        <taxon>Pentapetalae</taxon>
        <taxon>rosids</taxon>
        <taxon>fabids</taxon>
        <taxon>Cucurbitales</taxon>
        <taxon>Cucurbitaceae</taxon>
        <taxon>Benincaseae</taxon>
        <taxon>Cucumis</taxon>
    </lineage>
</organism>
<proteinExistence type="predicted"/>
<evidence type="ECO:0000313" key="2">
    <source>
        <dbReference type="EnsemblPlants" id="MELO3C029092.2.1"/>
    </source>
</evidence>
<dbReference type="EnsemblPlants" id="MELO3C029092.2.1">
    <property type="protein sequence ID" value="MELO3C029092.2.1"/>
    <property type="gene ID" value="MELO3C029092.2"/>
</dbReference>
<feature type="region of interest" description="Disordered" evidence="1">
    <location>
        <begin position="21"/>
        <end position="62"/>
    </location>
</feature>
<name>A0A9I9E5K0_CUCME</name>
<reference evidence="2" key="1">
    <citation type="submission" date="2023-03" db="UniProtKB">
        <authorList>
            <consortium name="EnsemblPlants"/>
        </authorList>
    </citation>
    <scope>IDENTIFICATION</scope>
</reference>
<sequence>MSRREHWFEKPIANMDSNSVKFSRRGINHRPEDTMVEGSGSKRESSITSKKRGRNEPPKEDAIVKKKQTIKSLYNEGFDVVVHGGLKKESLQKET</sequence>
<dbReference type="AlphaFoldDB" id="A0A9I9E5K0"/>
<evidence type="ECO:0000256" key="1">
    <source>
        <dbReference type="SAM" id="MobiDB-lite"/>
    </source>
</evidence>
<accession>A0A9I9E5K0</accession>
<protein>
    <submittedName>
        <fullName evidence="2">Uncharacterized protein</fullName>
    </submittedName>
</protein>